<proteinExistence type="predicted"/>
<dbReference type="VEuPathDB" id="CryptoDB:Cvel_415"/>
<protein>
    <submittedName>
        <fullName evidence="1">Uncharacterized protein</fullName>
    </submittedName>
</protein>
<reference evidence="1" key="1">
    <citation type="submission" date="2014-11" db="EMBL/GenBank/DDBJ databases">
        <authorList>
            <person name="Otto D Thomas"/>
            <person name="Naeem Raeece"/>
        </authorList>
    </citation>
    <scope>NUCLEOTIDE SEQUENCE</scope>
</reference>
<name>A0A0G4FKL4_9ALVE</name>
<dbReference type="EMBL" id="CDMZ01000441">
    <property type="protein sequence ID" value="CEM14389.1"/>
    <property type="molecule type" value="Genomic_DNA"/>
</dbReference>
<gene>
    <name evidence="1" type="ORF">Cvel_415</name>
</gene>
<evidence type="ECO:0000313" key="1">
    <source>
        <dbReference type="EMBL" id="CEM14389.1"/>
    </source>
</evidence>
<organism evidence="1">
    <name type="scientific">Chromera velia CCMP2878</name>
    <dbReference type="NCBI Taxonomy" id="1169474"/>
    <lineage>
        <taxon>Eukaryota</taxon>
        <taxon>Sar</taxon>
        <taxon>Alveolata</taxon>
        <taxon>Colpodellida</taxon>
        <taxon>Chromeraceae</taxon>
        <taxon>Chromera</taxon>
    </lineage>
</organism>
<dbReference type="AlphaFoldDB" id="A0A0G4FKL4"/>
<sequence>MSRLDESHDTLAGWFREIPPAKDGKPGKYCMLGTAYWRIVKKSRAGAKADITFTSSETAEDVTLQVYSPWDIYASQGLLAYRCGASGRICFRGGAW</sequence>
<accession>A0A0G4FKL4</accession>